<dbReference type="InterPro" id="IPR019775">
    <property type="entry name" value="WD40_repeat_CS"/>
</dbReference>
<dbReference type="PROSITE" id="PS00107">
    <property type="entry name" value="PROTEIN_KINASE_ATP"/>
    <property type="match status" value="1"/>
</dbReference>
<keyword evidence="6" id="KW-0418">Kinase</keyword>
<dbReference type="InterPro" id="IPR011009">
    <property type="entry name" value="Kinase-like_dom_sf"/>
</dbReference>
<feature type="domain" description="Protein kinase" evidence="5">
    <location>
        <begin position="34"/>
        <end position="297"/>
    </location>
</feature>
<proteinExistence type="predicted"/>
<dbReference type="SMART" id="SM00320">
    <property type="entry name" value="WD40"/>
    <property type="match status" value="7"/>
</dbReference>
<dbReference type="CDD" id="cd14014">
    <property type="entry name" value="STKc_PknB_like"/>
    <property type="match status" value="1"/>
</dbReference>
<dbReference type="InterPro" id="IPR036322">
    <property type="entry name" value="WD40_repeat_dom_sf"/>
</dbReference>
<evidence type="ECO:0000256" key="3">
    <source>
        <dbReference type="PROSITE-ProRule" id="PRU00221"/>
    </source>
</evidence>
<sequence>MSYCLNPVCRNPENTGDVEKCLACGTPLRLKERYRAIEPIGQGGFGKTFLAIDEDLPSKPHCVIKQFFPQSSQSFSKAEELFRREAEQLEQLGKRHLQIPELFAFFELGSGLYFVQEFVDGQDLDQELKNVGKLDEAKIWCLLEELLCILKFIHSNRVIHRDIKSANIIRRSTDHKLVLVDFGISKLASETGIEVTGTVIGSRGYAAPEQEEGKGYFSSDLFGLAATCFYLLTSVQPSKVLSQWGNWQKNLKNHLKRNNISDDLRDLLVRLLQRTPSQRYQSADEVIELLNSIRPQITVAPTLPVFTIADRKINEIWPCEKTLTSHSSTVLSVAISPDGQVLASGSGVDDMLVKIWELSTGKPIRSLFGHTSGVQFVTISSDGQTLVSASSDKVIKVWDLVTKHLRHTITEDSNWFWSVTTNSSAEILAVGHENGANLWDLTAGKLLGTLVSQDRFSDDYSIDGPIFSVAISLDNQIVVGGSHDGKIKLWELSTGNLLDVISTGHEGLVKPLIFSPNEHILASSGSDDSTIKVWDLKNHELVHTCNGHTDRIRALAFSPDGHTLASASSDETVGLWDMKTGEKLLSLEGHSGPVLSVTFSPDSQTLVTGGQDKTIKIWQRACIL</sequence>
<dbReference type="InterPro" id="IPR020472">
    <property type="entry name" value="WD40_PAC1"/>
</dbReference>
<feature type="repeat" description="WD" evidence="3">
    <location>
        <begin position="466"/>
        <end position="500"/>
    </location>
</feature>
<evidence type="ECO:0000313" key="6">
    <source>
        <dbReference type="EMBL" id="MEP0816414.1"/>
    </source>
</evidence>
<dbReference type="Proteomes" id="UP001464891">
    <property type="component" value="Unassembled WGS sequence"/>
</dbReference>
<protein>
    <submittedName>
        <fullName evidence="6">Serine/threonine protein kinase</fullName>
    </submittedName>
</protein>
<dbReference type="InterPro" id="IPR017441">
    <property type="entry name" value="Protein_kinase_ATP_BS"/>
</dbReference>
<dbReference type="InterPro" id="IPR015943">
    <property type="entry name" value="WD40/YVTN_repeat-like_dom_sf"/>
</dbReference>
<feature type="binding site" evidence="4">
    <location>
        <position position="65"/>
    </location>
    <ligand>
        <name>ATP</name>
        <dbReference type="ChEBI" id="CHEBI:30616"/>
    </ligand>
</feature>
<keyword evidence="6" id="KW-0808">Transferase</keyword>
<comment type="caution">
    <text evidence="6">The sequence shown here is derived from an EMBL/GenBank/DDBJ whole genome shotgun (WGS) entry which is preliminary data.</text>
</comment>
<dbReference type="PROSITE" id="PS50294">
    <property type="entry name" value="WD_REPEATS_REGION"/>
    <property type="match status" value="4"/>
</dbReference>
<gene>
    <name evidence="6" type="ORF">NC998_04820</name>
</gene>
<keyword evidence="4" id="KW-0547">Nucleotide-binding</keyword>
<dbReference type="PROSITE" id="PS00678">
    <property type="entry name" value="WD_REPEATS_1"/>
    <property type="match status" value="4"/>
</dbReference>
<evidence type="ECO:0000256" key="1">
    <source>
        <dbReference type="ARBA" id="ARBA00022574"/>
    </source>
</evidence>
<dbReference type="NCBIfam" id="NF045510">
    <property type="entry name" value="4Cys_prefix_kin"/>
    <property type="match status" value="1"/>
</dbReference>
<dbReference type="InterPro" id="IPR001680">
    <property type="entry name" value="WD40_rpt"/>
</dbReference>
<dbReference type="PRINTS" id="PR00320">
    <property type="entry name" value="GPROTEINBRPT"/>
</dbReference>
<dbReference type="Gene3D" id="2.130.10.10">
    <property type="entry name" value="YVTN repeat-like/Quinoprotein amine dehydrogenase"/>
    <property type="match status" value="3"/>
</dbReference>
<accession>A0ABV0J3Q1</accession>
<dbReference type="SMART" id="SM00220">
    <property type="entry name" value="S_TKc"/>
    <property type="match status" value="1"/>
</dbReference>
<dbReference type="CDD" id="cd00200">
    <property type="entry name" value="WD40"/>
    <property type="match status" value="1"/>
</dbReference>
<keyword evidence="7" id="KW-1185">Reference proteome</keyword>
<name>A0ABV0J3Q1_9CYAN</name>
<reference evidence="6 7" key="1">
    <citation type="submission" date="2022-04" db="EMBL/GenBank/DDBJ databases">
        <title>Positive selection, recombination, and allopatry shape intraspecific diversity of widespread and dominant cyanobacteria.</title>
        <authorList>
            <person name="Wei J."/>
            <person name="Shu W."/>
            <person name="Hu C."/>
        </authorList>
    </citation>
    <scope>NUCLEOTIDE SEQUENCE [LARGE SCALE GENOMIC DNA]</scope>
    <source>
        <strain evidence="6 7">GB2-A4</strain>
    </source>
</reference>
<keyword evidence="1 3" id="KW-0853">WD repeat</keyword>
<evidence type="ECO:0000313" key="7">
    <source>
        <dbReference type="Proteomes" id="UP001464891"/>
    </source>
</evidence>
<evidence type="ECO:0000259" key="5">
    <source>
        <dbReference type="PROSITE" id="PS50011"/>
    </source>
</evidence>
<dbReference type="PROSITE" id="PS50011">
    <property type="entry name" value="PROTEIN_KINASE_DOM"/>
    <property type="match status" value="1"/>
</dbReference>
<evidence type="ECO:0000256" key="2">
    <source>
        <dbReference type="ARBA" id="ARBA00022737"/>
    </source>
</evidence>
<feature type="repeat" description="WD" evidence="3">
    <location>
        <begin position="367"/>
        <end position="408"/>
    </location>
</feature>
<dbReference type="PANTHER" id="PTHR22847:SF637">
    <property type="entry name" value="WD REPEAT DOMAIN 5B"/>
    <property type="match status" value="1"/>
</dbReference>
<dbReference type="Pfam" id="PF00069">
    <property type="entry name" value="Pkinase"/>
    <property type="match status" value="1"/>
</dbReference>
<dbReference type="SUPFAM" id="SSF56112">
    <property type="entry name" value="Protein kinase-like (PK-like)"/>
    <property type="match status" value="1"/>
</dbReference>
<dbReference type="PANTHER" id="PTHR22847">
    <property type="entry name" value="WD40 REPEAT PROTEIN"/>
    <property type="match status" value="1"/>
</dbReference>
<feature type="repeat" description="WD" evidence="3">
    <location>
        <begin position="502"/>
        <end position="544"/>
    </location>
</feature>
<keyword evidence="6" id="KW-0723">Serine/threonine-protein kinase</keyword>
<dbReference type="Pfam" id="PF00400">
    <property type="entry name" value="WD40"/>
    <property type="match status" value="6"/>
</dbReference>
<evidence type="ECO:0000256" key="4">
    <source>
        <dbReference type="PROSITE-ProRule" id="PRU10141"/>
    </source>
</evidence>
<dbReference type="InterPro" id="IPR000719">
    <property type="entry name" value="Prot_kinase_dom"/>
</dbReference>
<dbReference type="GO" id="GO:0004674">
    <property type="term" value="F:protein serine/threonine kinase activity"/>
    <property type="evidence" value="ECO:0007669"/>
    <property type="project" value="UniProtKB-KW"/>
</dbReference>
<dbReference type="EMBL" id="JAMPKM010000002">
    <property type="protein sequence ID" value="MEP0816414.1"/>
    <property type="molecule type" value="Genomic_DNA"/>
</dbReference>
<dbReference type="RefSeq" id="WP_190433765.1">
    <property type="nucleotide sequence ID" value="NZ_JAMPKM010000002.1"/>
</dbReference>
<dbReference type="Gene3D" id="1.10.510.10">
    <property type="entry name" value="Transferase(Phosphotransferase) domain 1"/>
    <property type="match status" value="1"/>
</dbReference>
<dbReference type="SUPFAM" id="SSF50978">
    <property type="entry name" value="WD40 repeat-like"/>
    <property type="match status" value="1"/>
</dbReference>
<dbReference type="Gene3D" id="3.30.200.20">
    <property type="entry name" value="Phosphorylase Kinase, domain 1"/>
    <property type="match status" value="1"/>
</dbReference>
<organism evidence="6 7">
    <name type="scientific">Trichocoleus desertorum GB2-A4</name>
    <dbReference type="NCBI Taxonomy" id="2933944"/>
    <lineage>
        <taxon>Bacteria</taxon>
        <taxon>Bacillati</taxon>
        <taxon>Cyanobacteriota</taxon>
        <taxon>Cyanophyceae</taxon>
        <taxon>Leptolyngbyales</taxon>
        <taxon>Trichocoleusaceae</taxon>
        <taxon>Trichocoleus</taxon>
    </lineage>
</organism>
<keyword evidence="2" id="KW-0677">Repeat</keyword>
<feature type="repeat" description="WD" evidence="3">
    <location>
        <begin position="545"/>
        <end position="586"/>
    </location>
</feature>
<feature type="repeat" description="WD" evidence="3">
    <location>
        <begin position="587"/>
        <end position="619"/>
    </location>
</feature>
<feature type="repeat" description="WD" evidence="3">
    <location>
        <begin position="323"/>
        <end position="366"/>
    </location>
</feature>
<dbReference type="PROSITE" id="PS50082">
    <property type="entry name" value="WD_REPEATS_2"/>
    <property type="match status" value="6"/>
</dbReference>
<keyword evidence="4" id="KW-0067">ATP-binding</keyword>